<protein>
    <recommendedName>
        <fullName evidence="1">Antitoxin Xre/MbcA/ParS-like toxin-binding domain-containing protein</fullName>
    </recommendedName>
</protein>
<organism evidence="2 3">
    <name type="scientific">Calidithermus roseus</name>
    <dbReference type="NCBI Taxonomy" id="1644118"/>
    <lineage>
        <taxon>Bacteria</taxon>
        <taxon>Thermotogati</taxon>
        <taxon>Deinococcota</taxon>
        <taxon>Deinococci</taxon>
        <taxon>Thermales</taxon>
        <taxon>Thermaceae</taxon>
        <taxon>Calidithermus</taxon>
    </lineage>
</organism>
<keyword evidence="3" id="KW-1185">Reference proteome</keyword>
<evidence type="ECO:0000313" key="2">
    <source>
        <dbReference type="EMBL" id="RIH85559.1"/>
    </source>
</evidence>
<sequence>MIYLLRRAEELFGSPHLAVSWMNSPKVFLQGASPLSYLDTEPGFQLCGDSGFGCRNQGVQGGLAYLLACQEVG</sequence>
<feature type="domain" description="Antitoxin Xre/MbcA/ParS-like toxin-binding" evidence="1">
    <location>
        <begin position="8"/>
        <end position="45"/>
    </location>
</feature>
<comment type="caution">
    <text evidence="2">The sequence shown here is derived from an EMBL/GenBank/DDBJ whole genome shotgun (WGS) entry which is preliminary data.</text>
</comment>
<reference evidence="2 3" key="1">
    <citation type="submission" date="2018-08" db="EMBL/GenBank/DDBJ databases">
        <title>Meiothermus roseus NBRC 110900 genome sequencing project.</title>
        <authorList>
            <person name="Da Costa M.S."/>
            <person name="Albuquerque L."/>
            <person name="Raposo P."/>
            <person name="Froufe H.J.C."/>
            <person name="Barroso C.S."/>
            <person name="Egas C."/>
        </authorList>
    </citation>
    <scope>NUCLEOTIDE SEQUENCE [LARGE SCALE GENOMIC DNA]</scope>
    <source>
        <strain evidence="2 3">NBRC 110900</strain>
    </source>
</reference>
<dbReference type="AlphaFoldDB" id="A0A399ER94"/>
<dbReference type="Pfam" id="PF09722">
    <property type="entry name" value="Xre_MbcA_ParS_C"/>
    <property type="match status" value="1"/>
</dbReference>
<accession>A0A399ER94</accession>
<dbReference type="Proteomes" id="UP000265341">
    <property type="component" value="Unassembled WGS sequence"/>
</dbReference>
<dbReference type="EMBL" id="QWLA01000040">
    <property type="protein sequence ID" value="RIH85559.1"/>
    <property type="molecule type" value="Genomic_DNA"/>
</dbReference>
<dbReference type="InterPro" id="IPR024467">
    <property type="entry name" value="Xre/MbcA/ParS-like_toxin-bd"/>
</dbReference>
<evidence type="ECO:0000259" key="1">
    <source>
        <dbReference type="Pfam" id="PF09722"/>
    </source>
</evidence>
<gene>
    <name evidence="2" type="ORF">Mrose_02123</name>
</gene>
<proteinExistence type="predicted"/>
<dbReference type="RefSeq" id="WP_245969834.1">
    <property type="nucleotide sequence ID" value="NZ_QWLA01000040.1"/>
</dbReference>
<evidence type="ECO:0000313" key="3">
    <source>
        <dbReference type="Proteomes" id="UP000265341"/>
    </source>
</evidence>
<name>A0A399ER94_9DEIN</name>